<dbReference type="Proteomes" id="UP001232148">
    <property type="component" value="Unassembled WGS sequence"/>
</dbReference>
<evidence type="ECO:0000313" key="2">
    <source>
        <dbReference type="EMBL" id="KAK2027314.1"/>
    </source>
</evidence>
<comment type="caution">
    <text evidence="2">The sequence shown here is derived from an EMBL/GenBank/DDBJ whole genome shotgun (WGS) entry which is preliminary data.</text>
</comment>
<keyword evidence="1" id="KW-0732">Signal</keyword>
<keyword evidence="3" id="KW-1185">Reference proteome</keyword>
<dbReference type="EMBL" id="MU842897">
    <property type="protein sequence ID" value="KAK2027314.1"/>
    <property type="molecule type" value="Genomic_DNA"/>
</dbReference>
<sequence>MLSPLFWTFLAPVHAVADDLMSYIYYDNREFLVDGSNLAKISWTEVEAALEHPVHTDVARYGGVDWTKPYPGSTIDGFEAHLRIANDVPWSAGLAVNTMTEVTALTFNIPEPLMDRSSGLPKPMDPSWFICQHYFVSAQPDPTEAVDHGCGFLSADCRADMEASLTGHWTEEDPDVPCSALILDPVPVSCQDTLGLVRADVIAWNSDTLADEDFAKPMMMDVPVHSSWLWLIGTGSVEEGNLTAYYEASNRTYIIGTVFGYSSSVPNSRREPPKLSLACLRPEWVPPTTPNQTTPTPTPYVYPMQTSAAATDVEASATSAMSPSVYPTQTSITAATDVKASATSSMPPSFLVAIVFVFYAGRFL</sequence>
<feature type="chain" id="PRO_5042178289" evidence="1">
    <location>
        <begin position="18"/>
        <end position="364"/>
    </location>
</feature>
<gene>
    <name evidence="2" type="ORF">LX32DRAFT_564557</name>
</gene>
<evidence type="ECO:0000256" key="1">
    <source>
        <dbReference type="SAM" id="SignalP"/>
    </source>
</evidence>
<evidence type="ECO:0000313" key="3">
    <source>
        <dbReference type="Proteomes" id="UP001232148"/>
    </source>
</evidence>
<dbReference type="AlphaFoldDB" id="A0AAD9LZZ6"/>
<feature type="signal peptide" evidence="1">
    <location>
        <begin position="1"/>
        <end position="17"/>
    </location>
</feature>
<protein>
    <submittedName>
        <fullName evidence="2">Uncharacterized protein</fullName>
    </submittedName>
</protein>
<reference evidence="2" key="1">
    <citation type="submission" date="2021-06" db="EMBL/GenBank/DDBJ databases">
        <title>Comparative genomics, transcriptomics and evolutionary studies reveal genomic signatures of adaptation to plant cell wall in hemibiotrophic fungi.</title>
        <authorList>
            <consortium name="DOE Joint Genome Institute"/>
            <person name="Baroncelli R."/>
            <person name="Diaz J.F."/>
            <person name="Benocci T."/>
            <person name="Peng M."/>
            <person name="Battaglia E."/>
            <person name="Haridas S."/>
            <person name="Andreopoulos W."/>
            <person name="Labutti K."/>
            <person name="Pangilinan J."/>
            <person name="Floch G.L."/>
            <person name="Makela M.R."/>
            <person name="Henrissat B."/>
            <person name="Grigoriev I.V."/>
            <person name="Crouch J.A."/>
            <person name="De Vries R.P."/>
            <person name="Sukno S.A."/>
            <person name="Thon M.R."/>
        </authorList>
    </citation>
    <scope>NUCLEOTIDE SEQUENCE</scope>
    <source>
        <strain evidence="2">MAFF235873</strain>
    </source>
</reference>
<organism evidence="2 3">
    <name type="scientific">Colletotrichum zoysiae</name>
    <dbReference type="NCBI Taxonomy" id="1216348"/>
    <lineage>
        <taxon>Eukaryota</taxon>
        <taxon>Fungi</taxon>
        <taxon>Dikarya</taxon>
        <taxon>Ascomycota</taxon>
        <taxon>Pezizomycotina</taxon>
        <taxon>Sordariomycetes</taxon>
        <taxon>Hypocreomycetidae</taxon>
        <taxon>Glomerellales</taxon>
        <taxon>Glomerellaceae</taxon>
        <taxon>Colletotrichum</taxon>
        <taxon>Colletotrichum graminicola species complex</taxon>
    </lineage>
</organism>
<name>A0AAD9LZZ6_9PEZI</name>
<accession>A0AAD9LZZ6</accession>
<proteinExistence type="predicted"/>